<dbReference type="InterPro" id="IPR025724">
    <property type="entry name" value="GAG-pre-integrase_dom"/>
</dbReference>
<feature type="region of interest" description="Disordered" evidence="1">
    <location>
        <begin position="640"/>
        <end position="703"/>
    </location>
</feature>
<comment type="caution">
    <text evidence="4">The sequence shown here is derived from an EMBL/GenBank/DDBJ whole genome shotgun (WGS) entry which is preliminary data.</text>
</comment>
<organism evidence="4">
    <name type="scientific">Tanacetum cinerariifolium</name>
    <name type="common">Dalmatian daisy</name>
    <name type="synonym">Chrysanthemum cinerariifolium</name>
    <dbReference type="NCBI Taxonomy" id="118510"/>
    <lineage>
        <taxon>Eukaryota</taxon>
        <taxon>Viridiplantae</taxon>
        <taxon>Streptophyta</taxon>
        <taxon>Embryophyta</taxon>
        <taxon>Tracheophyta</taxon>
        <taxon>Spermatophyta</taxon>
        <taxon>Magnoliopsida</taxon>
        <taxon>eudicotyledons</taxon>
        <taxon>Gunneridae</taxon>
        <taxon>Pentapetalae</taxon>
        <taxon>asterids</taxon>
        <taxon>campanulids</taxon>
        <taxon>Asterales</taxon>
        <taxon>Asteraceae</taxon>
        <taxon>Asteroideae</taxon>
        <taxon>Anthemideae</taxon>
        <taxon>Anthemidinae</taxon>
        <taxon>Tanacetum</taxon>
    </lineage>
</organism>
<name>A0A6L2JS00_TANCI</name>
<proteinExistence type="predicted"/>
<feature type="region of interest" description="Disordered" evidence="1">
    <location>
        <begin position="776"/>
        <end position="829"/>
    </location>
</feature>
<reference evidence="4" key="1">
    <citation type="journal article" date="2019" name="Sci. Rep.">
        <title>Draft genome of Tanacetum cinerariifolium, the natural source of mosquito coil.</title>
        <authorList>
            <person name="Yamashiro T."/>
            <person name="Shiraishi A."/>
            <person name="Satake H."/>
            <person name="Nakayama K."/>
        </authorList>
    </citation>
    <scope>NUCLEOTIDE SEQUENCE</scope>
</reference>
<feature type="compositionally biased region" description="Low complexity" evidence="1">
    <location>
        <begin position="233"/>
        <end position="244"/>
    </location>
</feature>
<sequence length="1219" mass="139821">MTRDRSRLKNFMKKFIGTVRFENDHFGAIMGYGDYVIGDSVISRVYYVEGLGHNLFSVRQFCDSDLEVTFCKHSCYFRDVNGVDLIKGNRGTNLYTIFVEDIMKSSPICLLSKASKNKSWLWHRRLNHINFGTINDLAGKDLVRGLPSTRPEPILLTPRQITLGLVPDPIPAAPYVPPTNKDLEILFQPMFDKYFEPQVLKGRSLLILQFKFQLFQPVDLLLQQLIKMHRTSYSPSSSVVPPISHQGVTEPSSDESSSGDVSSAESTQIVHPHNHLGKWSKDHPLDNVIGNHSHLESFAPVARIEAIRIFIANATSKNMIIYQMDVKTVFLNGELKEEVYVSQPKGFINPDHPTHVYHLKKALYGLKQAPRSWYNSLSRFLLDNKFFKDSPRGGLFKSIHSGLIISPHSGLIKPHHSDFSDLPCSGLLYPPLSGSIIKHDSDNMANENVPAPAPIRSDDQILPFNAWVPIGKTSVLAVYIQQFWNTLTQEAKTRVYRFQLDEDWFILDVNLLWEALEITPIDQAHQFELPPSGNAIMNFVNDLGYTEELHFVSRMVFTKLIICYLGRKHNINQRSRSPFNMVEDDHRLGNLKFVPKGEEDKVFGMQISKELITDNIRNTSYYNAYLEMVAKHDRKIATAEGGKKKLASKNGQSKKPTTAKQPKPVSSKQSKPTLAKQSNNIKEKLTKPTPLQKSGKGKVRKLQNIKSSLQLVDELDEEQAQPEPKHVPQGEQVDYDLQRGKGKIIATDEQVAQSLLELQMPKKTREDVADKVYLEEKTAEINEGHAGSDRGKTPESRPPLERVLMKEDQARPDPGQIHVALAGPDHEPMHDDFVAAVYPQDKSRKRRQDDQDPPPPPSKEPDQRKNKKHDSDASGSIQTSDTKDTDAAYLPKIKPRPDWLKLIPEEERLETPEPDWVVPPNDLPEPENNWANAFATSKSKLSKADLEGLAYKIDLVNPKGHRVVPDVSKPLPLGGPPGQLKAANYLEFRLEELVPSLWIESKQDYDISAAYGISHWWFQCKEFYINRHSAPSDRCTVRSHMRILNVVSLKLISRYGYTYLKEIVLRRANYKEYKISKSDFKNLYTNDYEDLAIRRSSTSLNWDEFDFLFKEDYTIISKPRTIIYRDKNDQKKMMREIKVHKFSDGMLTRILEKLDHMVKDFKLFKYNPGMKTRIWSKDYRRRSKEFMEVIEERLKTSRIFRSLESFVSGRLRDVDYRLI</sequence>
<evidence type="ECO:0000259" key="2">
    <source>
        <dbReference type="Pfam" id="PF07727"/>
    </source>
</evidence>
<feature type="compositionally biased region" description="Low complexity" evidence="1">
    <location>
        <begin position="660"/>
        <end position="672"/>
    </location>
</feature>
<accession>A0A6L2JS00</accession>
<evidence type="ECO:0000313" key="4">
    <source>
        <dbReference type="EMBL" id="GEU39422.1"/>
    </source>
</evidence>
<feature type="domain" description="GAG-pre-integrase" evidence="3">
    <location>
        <begin position="94"/>
        <end position="148"/>
    </location>
</feature>
<protein>
    <submittedName>
        <fullName evidence="4">Copia protein</fullName>
    </submittedName>
</protein>
<dbReference type="InterPro" id="IPR013103">
    <property type="entry name" value="RVT_2"/>
</dbReference>
<dbReference type="EMBL" id="BKCJ010001171">
    <property type="protein sequence ID" value="GEU39422.1"/>
    <property type="molecule type" value="Genomic_DNA"/>
</dbReference>
<feature type="region of interest" description="Disordered" evidence="1">
    <location>
        <begin position="841"/>
        <end position="890"/>
    </location>
</feature>
<dbReference type="Pfam" id="PF07727">
    <property type="entry name" value="RVT_2"/>
    <property type="match status" value="1"/>
</dbReference>
<dbReference type="AlphaFoldDB" id="A0A6L2JS00"/>
<feature type="compositionally biased region" description="Basic and acidic residues" evidence="1">
    <location>
        <begin position="859"/>
        <end position="872"/>
    </location>
</feature>
<feature type="domain" description="Reverse transcriptase Ty1/copia-type" evidence="2">
    <location>
        <begin position="290"/>
        <end position="398"/>
    </location>
</feature>
<gene>
    <name evidence="4" type="ORF">Tci_011400</name>
</gene>
<evidence type="ECO:0000256" key="1">
    <source>
        <dbReference type="SAM" id="MobiDB-lite"/>
    </source>
</evidence>
<feature type="compositionally biased region" description="Polar residues" evidence="1">
    <location>
        <begin position="649"/>
        <end position="659"/>
    </location>
</feature>
<feature type="region of interest" description="Disordered" evidence="1">
    <location>
        <begin position="233"/>
        <end position="267"/>
    </location>
</feature>
<dbReference type="Pfam" id="PF13976">
    <property type="entry name" value="gag_pre-integrs"/>
    <property type="match status" value="1"/>
</dbReference>
<evidence type="ECO:0000259" key="3">
    <source>
        <dbReference type="Pfam" id="PF13976"/>
    </source>
</evidence>
<feature type="compositionally biased region" description="Low complexity" evidence="1">
    <location>
        <begin position="254"/>
        <end position="266"/>
    </location>
</feature>
<feature type="compositionally biased region" description="Basic and acidic residues" evidence="1">
    <location>
        <begin position="776"/>
        <end position="811"/>
    </location>
</feature>